<dbReference type="PANTHER" id="PTHR38034">
    <property type="entry name" value="INNER MEMBRANE PROTEIN YPJD"/>
    <property type="match status" value="1"/>
</dbReference>
<keyword evidence="1" id="KW-0472">Membrane</keyword>
<feature type="transmembrane region" description="Helical" evidence="1">
    <location>
        <begin position="126"/>
        <end position="152"/>
    </location>
</feature>
<sequence length="270" mass="29396">MNATAFALLAAFLYLLTSAGLAMRLGGCESSLCASRKLVFLPGFGAVILHAIVLYPELVTGQGFNFGFFNAASLTALLTVALLLLVATWQPVESLAIPLLPVAATTLGLAAIYPSQQAISSTSWQLDVHILFSVLAYSLFVLAAVQAALLAIQERHLRNRQPGRFVRALPPLQVMEKLLFQMIGTGFILLTIALLSGFFFLDDIFAQHLVHKTSLSIAGWIIFGVLLWGRWRFGWRGRTAIRWTLSGFALLILAYFGSKLVLELIMAGNA</sequence>
<feature type="transmembrane region" description="Helical" evidence="1">
    <location>
        <begin position="34"/>
        <end position="55"/>
    </location>
</feature>
<dbReference type="Pfam" id="PF01578">
    <property type="entry name" value="Cytochrom_C_asm"/>
    <property type="match status" value="1"/>
</dbReference>
<evidence type="ECO:0000256" key="1">
    <source>
        <dbReference type="SAM" id="Phobius"/>
    </source>
</evidence>
<dbReference type="GO" id="GO:0017004">
    <property type="term" value="P:cytochrome complex assembly"/>
    <property type="evidence" value="ECO:0007669"/>
    <property type="project" value="InterPro"/>
</dbReference>
<keyword evidence="1" id="KW-0812">Transmembrane</keyword>
<evidence type="ECO:0000259" key="2">
    <source>
        <dbReference type="Pfam" id="PF01578"/>
    </source>
</evidence>
<dbReference type="InterPro" id="IPR052372">
    <property type="entry name" value="YpjD/HemX"/>
</dbReference>
<feature type="transmembrane region" description="Helical" evidence="1">
    <location>
        <begin position="67"/>
        <end position="89"/>
    </location>
</feature>
<protein>
    <submittedName>
        <fullName evidence="3">Inner membrane protein YpjD</fullName>
    </submittedName>
</protein>
<dbReference type="InterPro" id="IPR002541">
    <property type="entry name" value="Cyt_c_assembly"/>
</dbReference>
<proteinExistence type="predicted"/>
<dbReference type="GO" id="GO:0020037">
    <property type="term" value="F:heme binding"/>
    <property type="evidence" value="ECO:0007669"/>
    <property type="project" value="InterPro"/>
</dbReference>
<feature type="transmembrane region" description="Helical" evidence="1">
    <location>
        <begin position="178"/>
        <end position="201"/>
    </location>
</feature>
<feature type="transmembrane region" description="Helical" evidence="1">
    <location>
        <begin position="243"/>
        <end position="262"/>
    </location>
</feature>
<gene>
    <name evidence="3" type="ORF">MNBD_GAMMA15-2517</name>
</gene>
<keyword evidence="1" id="KW-1133">Transmembrane helix</keyword>
<dbReference type="GO" id="GO:0005886">
    <property type="term" value="C:plasma membrane"/>
    <property type="evidence" value="ECO:0007669"/>
    <property type="project" value="TreeGrafter"/>
</dbReference>
<name>A0A3B0Z3K4_9ZZZZ</name>
<organism evidence="3">
    <name type="scientific">hydrothermal vent metagenome</name>
    <dbReference type="NCBI Taxonomy" id="652676"/>
    <lineage>
        <taxon>unclassified sequences</taxon>
        <taxon>metagenomes</taxon>
        <taxon>ecological metagenomes</taxon>
    </lineage>
</organism>
<feature type="transmembrane region" description="Helical" evidence="1">
    <location>
        <begin position="95"/>
        <end position="114"/>
    </location>
</feature>
<dbReference type="EMBL" id="UOFN01000051">
    <property type="protein sequence ID" value="VAW75834.1"/>
    <property type="molecule type" value="Genomic_DNA"/>
</dbReference>
<accession>A0A3B0Z3K4</accession>
<feature type="transmembrane region" description="Helical" evidence="1">
    <location>
        <begin position="213"/>
        <end position="231"/>
    </location>
</feature>
<reference evidence="3" key="1">
    <citation type="submission" date="2018-06" db="EMBL/GenBank/DDBJ databases">
        <authorList>
            <person name="Zhirakovskaya E."/>
        </authorList>
    </citation>
    <scope>NUCLEOTIDE SEQUENCE</scope>
</reference>
<evidence type="ECO:0000313" key="3">
    <source>
        <dbReference type="EMBL" id="VAW75834.1"/>
    </source>
</evidence>
<dbReference type="AlphaFoldDB" id="A0A3B0Z3K4"/>
<feature type="domain" description="Cytochrome c assembly protein" evidence="2">
    <location>
        <begin position="44"/>
        <end position="264"/>
    </location>
</feature>
<dbReference type="PANTHER" id="PTHR38034:SF1">
    <property type="entry name" value="INNER MEMBRANE PROTEIN YPJD"/>
    <property type="match status" value="1"/>
</dbReference>